<accession>A0A481TJE9</accession>
<evidence type="ECO:0000256" key="1">
    <source>
        <dbReference type="SAM" id="MobiDB-lite"/>
    </source>
</evidence>
<protein>
    <submittedName>
        <fullName evidence="2">Uncharacterized protein</fullName>
    </submittedName>
</protein>
<proteinExistence type="predicted"/>
<dbReference type="EMBL" id="MH790609">
    <property type="protein sequence ID" value="QBH80711.1"/>
    <property type="molecule type" value="Genomic_DNA"/>
</dbReference>
<name>A0A481TJE9_HHV2</name>
<organismHost>
    <name type="scientific">Homo sapiens</name>
    <name type="common">Human</name>
    <dbReference type="NCBI Taxonomy" id="9606"/>
</organismHost>
<feature type="compositionally biased region" description="Basic and acidic residues" evidence="1">
    <location>
        <begin position="140"/>
        <end position="149"/>
    </location>
</feature>
<sequence>MTRAPGRAPVLALCPNNIYTIRTKCERFAFSLLLPCGPAPFGAEPGMTRAPGRAPVLALCPNNIYTIRTKCERFAFSLLLPCGPAPFGAEPPADQRGDLAGPKGAGGGQRERGAGISLPRTRKGRGASPPATRVSLASRAEAEAARAGR</sequence>
<reference evidence="2" key="1">
    <citation type="submission" date="2018-08" db="EMBL/GenBank/DDBJ databases">
        <title>HSV2 whole genome sequences from clinical isolates.</title>
        <authorList>
            <person name="Roychoudhury P."/>
            <person name="Greninger A.L."/>
            <person name="Jerome K.R."/>
            <person name="Johnston C."/>
            <person name="Wald A."/>
            <person name="Xie H."/>
        </authorList>
    </citation>
    <scope>NUCLEOTIDE SEQUENCE</scope>
    <source>
        <strain evidence="3">1998-5748</strain>
        <strain evidence="2">2018-3113</strain>
    </source>
</reference>
<organism evidence="2">
    <name type="scientific">Human herpesvirus 2</name>
    <name type="common">HHV-2</name>
    <name type="synonym">Human herpes simplex virus 2</name>
    <dbReference type="NCBI Taxonomy" id="10310"/>
    <lineage>
        <taxon>Viruses</taxon>
        <taxon>Duplodnaviria</taxon>
        <taxon>Heunggongvirae</taxon>
        <taxon>Peploviricota</taxon>
        <taxon>Herviviricetes</taxon>
        <taxon>Herpesvirales</taxon>
        <taxon>Orthoherpesviridae</taxon>
        <taxon>Alphaherpesvirinae</taxon>
        <taxon>Simplexvirus</taxon>
        <taxon>Simplexvirus humanalpha2</taxon>
    </lineage>
</organism>
<evidence type="ECO:0000313" key="3">
    <source>
        <dbReference type="EMBL" id="QBH81736.1"/>
    </source>
</evidence>
<dbReference type="EMBL" id="MH790621">
    <property type="protein sequence ID" value="QBH81736.1"/>
    <property type="molecule type" value="Genomic_DNA"/>
</dbReference>
<evidence type="ECO:0000313" key="2">
    <source>
        <dbReference type="EMBL" id="QBH80711.1"/>
    </source>
</evidence>
<feature type="region of interest" description="Disordered" evidence="1">
    <location>
        <begin position="87"/>
        <end position="149"/>
    </location>
</feature>